<evidence type="ECO:0000259" key="3">
    <source>
        <dbReference type="PROSITE" id="PS50853"/>
    </source>
</evidence>
<dbReference type="CDD" id="cd00146">
    <property type="entry name" value="PKD"/>
    <property type="match status" value="1"/>
</dbReference>
<dbReference type="InterPro" id="IPR003961">
    <property type="entry name" value="FN3_dom"/>
</dbReference>
<dbReference type="InterPro" id="IPR011050">
    <property type="entry name" value="Pectin_lyase_fold/virulence"/>
</dbReference>
<evidence type="ECO:0000256" key="1">
    <source>
        <dbReference type="ARBA" id="ARBA00022729"/>
    </source>
</evidence>
<dbReference type="Pfam" id="PF13573">
    <property type="entry name" value="SprB"/>
    <property type="match status" value="7"/>
</dbReference>
<dbReference type="eggNOG" id="COG2911">
    <property type="taxonomic scope" value="Bacteria"/>
</dbReference>
<accession>I3CA12</accession>
<dbReference type="STRING" id="926559.JoomaDRAFT_3515"/>
<dbReference type="HOGENOM" id="CLU_244139_0_0_10"/>
<dbReference type="InterPro" id="IPR026444">
    <property type="entry name" value="Secre_tail"/>
</dbReference>
<reference evidence="4 5" key="1">
    <citation type="submission" date="2012-02" db="EMBL/GenBank/DDBJ databases">
        <title>Improved High-Quality Draft genome of Joostella marina DSM 19592.</title>
        <authorList>
            <consortium name="US DOE Joint Genome Institute (JGI-PGF)"/>
            <person name="Lucas S."/>
            <person name="Copeland A."/>
            <person name="Lapidus A."/>
            <person name="Bruce D."/>
            <person name="Goodwin L."/>
            <person name="Pitluck S."/>
            <person name="Peters L."/>
            <person name="Chertkov O."/>
            <person name="Ovchinnikova G."/>
            <person name="Kyrpides N."/>
            <person name="Mavromatis K."/>
            <person name="Detter J.C."/>
            <person name="Han C."/>
            <person name="Land M."/>
            <person name="Hauser L."/>
            <person name="Markowitz V."/>
            <person name="Cheng J.-F."/>
            <person name="Hugenholtz P."/>
            <person name="Woyke T."/>
            <person name="Wu D."/>
            <person name="Tindall B."/>
            <person name="Brambilla E."/>
            <person name="Klenk H.-P."/>
            <person name="Eisen J.A."/>
        </authorList>
    </citation>
    <scope>NUCLEOTIDE SEQUENCE [LARGE SCALE GENOMIC DNA]</scope>
    <source>
        <strain evidence="4 5">DSM 19592</strain>
    </source>
</reference>
<name>I3CA12_9FLAO</name>
<proteinExistence type="predicted"/>
<organism evidence="4 5">
    <name type="scientific">Galbibacter orientalis DSM 19592</name>
    <dbReference type="NCBI Taxonomy" id="926559"/>
    <lineage>
        <taxon>Bacteria</taxon>
        <taxon>Pseudomonadati</taxon>
        <taxon>Bacteroidota</taxon>
        <taxon>Flavobacteriia</taxon>
        <taxon>Flavobacteriales</taxon>
        <taxon>Flavobacteriaceae</taxon>
        <taxon>Galbibacter</taxon>
    </lineage>
</organism>
<dbReference type="PROSITE" id="PS50853">
    <property type="entry name" value="FN3"/>
    <property type="match status" value="1"/>
</dbReference>
<protein>
    <recommendedName>
        <fullName evidence="3">Fibronectin type-III domain-containing protein</fullName>
    </recommendedName>
</protein>
<dbReference type="SUPFAM" id="SSF51126">
    <property type="entry name" value="Pectin lyase-like"/>
    <property type="match status" value="1"/>
</dbReference>
<dbReference type="InterPro" id="IPR025667">
    <property type="entry name" value="SprB_repeat"/>
</dbReference>
<dbReference type="RefSeq" id="WP_008614736.1">
    <property type="nucleotide sequence ID" value="NZ_JH651379.1"/>
</dbReference>
<dbReference type="Proteomes" id="UP000004690">
    <property type="component" value="Unassembled WGS sequence"/>
</dbReference>
<dbReference type="eggNOG" id="COG3209">
    <property type="taxonomic scope" value="Bacteria"/>
</dbReference>
<dbReference type="OrthoDB" id="9805017at2"/>
<sequence>MKNKSQAFVNLRKKLSLLILLITVVSTSSFTTTTIKSSLENKNTCFVEEENINNIKEAVFRNSLEENAMPPATFTSLGAADSGGPGFKTTNFPELVVSNNLTIEGGELYGSNSDYNNVETLIFKADEVDAASFDLYDMTIYSFGAQSDYSGTSLTLKDKDGNIIKTMTGVTSLGQTEISIGSFFTTNNSLPVIGVAEIIIEVHNSSPDNFTITSIDFRNTVAPSSNTTPTVTTTAASGITATTATLGGNITDNGGATVTERGIVYNTTGTPTTANTKVQIGSGDGSFSGEITGLTANTEYYVRAYAINSESTSYGSEESFTTPACTMTASITSQTNVACYGNSTGSLTVTPANGASPYTYLWNDGSAQTTATASGLSAGNYEVTVTDNNGCTATASATITQPTALSTSITATPVSYNGGNDGTIDLTVTGGTTPYGFDWSHTATTEDLTGLTAGTYNVKVTDVNGCTITTSAEVTEPAPFIPDANNILYVDKDATGIGSGNSWENAITELADALVWAKINEDANWENTPLKIYVSIGTYKPLYSPKDSNFGTDQERDNSFLMVKNVQVYGGFDPSNNINTLNDERILPSTGTNGTILSADVNNDDGDDFTNNSENLTRVIVSSSDAGKALLNGFTISGANGEYNDDITVNGNPIYQCSGAGIYNSISSPSYENLLVIGNYNTESGGGMFSYQSSPTLRNIIFKNNKAKDGGAIASQDNSNPILINVALIGNTATNIGGAIYNVTNSSPTFVNSTVANNSDTNGSNGMHNADTSNPNIHNCIVWGGITGSYQAQNSIIEGNDDDTNGNIDATDISVSDIFNAPTNGDYSLKEGSFVVVNKGDNTLYTNVNGNLTLVDDVDLAGNARLFDGCPTVDKIDMGAYELQEGSPVLSASATATPVSCNGGNNGTADLTVTGGIAPYSFEWSNTATTEDLTGLTAGTYSVTITDANGCTATTSAEVSEPTVLSASITATPVSCNGGNNGTADLTVTGGIAPYSFEWSNDATTEDMIGLTAGTYSVTITDSNGCTATTSAEVNEPTVLSASIVTTPVSCNGGNNGTIDLTVTGGIAPYSFEWSNTATTEDLTGLTAGTYSVTITDANGCTTTTSAEVNEPTVLSASIVTTPVSCNGGNNGTVDLTVTGGIAPYNFEWTNDATTEDLTGLTAGTYSVTITDANGCTATTSAEVSEPTALSASIVTTPVSCNGGNNGTIDLTVTGGVAPYNFEWSNDATTEDMVGLTAGTYSVTVTDANGCTATASVAIVVEDSTKPTVVCQDITVQLDTNGNVSITADDIDNGSSDNCGIASMSISQNTFNNTNLGDNMVTLTVEDAAGNTDICTAIVTVNEAPSTIPDIAAIKIGSVSFDNPPNTINYLMDCNNGATSIEIEVLAKANTTVIPRNLFTIETPKPGIYRQTITVTPQNGNSSKTYEIVINKQFDFDGIVIQKFNNTLLVNNNPESNGGYKFVNYQWYKNEVAIGTGQYYSIGPNREDSLDPNASYSVEMTTEDGDVLSTCTGSIEHTQSYNISVTPNPVTAGSYVEVYADLPPNDLKGMQLSLHSLSGQYIKKMETQQQLTNFIIPTGTQTGVYVFYCKTTTGMVKHFKIIVK</sequence>
<keyword evidence="1 2" id="KW-0732">Signal</keyword>
<evidence type="ECO:0000313" key="5">
    <source>
        <dbReference type="Proteomes" id="UP000004690"/>
    </source>
</evidence>
<gene>
    <name evidence="4" type="ORF">JoomaDRAFT_3515</name>
</gene>
<dbReference type="NCBIfam" id="TIGR04183">
    <property type="entry name" value="Por_Secre_tail"/>
    <property type="match status" value="1"/>
</dbReference>
<feature type="chain" id="PRO_5003669376" description="Fibronectin type-III domain-containing protein" evidence="2">
    <location>
        <begin position="31"/>
        <end position="1604"/>
    </location>
</feature>
<feature type="signal peptide" evidence="2">
    <location>
        <begin position="1"/>
        <end position="30"/>
    </location>
</feature>
<evidence type="ECO:0000313" key="4">
    <source>
        <dbReference type="EMBL" id="EIJ40455.1"/>
    </source>
</evidence>
<dbReference type="eggNOG" id="COG5492">
    <property type="taxonomic scope" value="Bacteria"/>
</dbReference>
<dbReference type="EMBL" id="JH651379">
    <property type="protein sequence ID" value="EIJ40455.1"/>
    <property type="molecule type" value="Genomic_DNA"/>
</dbReference>
<dbReference type="eggNOG" id="COG3210">
    <property type="taxonomic scope" value="Bacteria"/>
</dbReference>
<evidence type="ECO:0000256" key="2">
    <source>
        <dbReference type="SAM" id="SignalP"/>
    </source>
</evidence>
<dbReference type="Gene3D" id="2.60.40.740">
    <property type="match status" value="7"/>
</dbReference>
<feature type="domain" description="Fibronectin type-III" evidence="3">
    <location>
        <begin position="228"/>
        <end position="329"/>
    </location>
</feature>
<dbReference type="eggNOG" id="COG4677">
    <property type="taxonomic scope" value="Bacteria"/>
</dbReference>
<keyword evidence="5" id="KW-1185">Reference proteome</keyword>